<feature type="region of interest" description="Disordered" evidence="2">
    <location>
        <begin position="371"/>
        <end position="406"/>
    </location>
</feature>
<feature type="compositionally biased region" description="Polar residues" evidence="2">
    <location>
        <begin position="376"/>
        <end position="396"/>
    </location>
</feature>
<dbReference type="GO" id="GO:0015031">
    <property type="term" value="P:protein transport"/>
    <property type="evidence" value="ECO:0007669"/>
    <property type="project" value="TreeGrafter"/>
</dbReference>
<evidence type="ECO:0000259" key="3">
    <source>
        <dbReference type="SMART" id="SM01017"/>
    </source>
</evidence>
<dbReference type="SMART" id="SM01017">
    <property type="entry name" value="Arrestin_C"/>
    <property type="match status" value="1"/>
</dbReference>
<evidence type="ECO:0000313" key="4">
    <source>
        <dbReference type="EMBL" id="KAF3848811.1"/>
    </source>
</evidence>
<dbReference type="Gene3D" id="2.60.40.640">
    <property type="match status" value="2"/>
</dbReference>
<dbReference type="PANTHER" id="PTHR11188">
    <property type="entry name" value="ARRESTIN DOMAIN CONTAINING PROTEIN"/>
    <property type="match status" value="1"/>
</dbReference>
<dbReference type="GO" id="GO:0007399">
    <property type="term" value="P:nervous system development"/>
    <property type="evidence" value="ECO:0007669"/>
    <property type="project" value="UniProtKB-ARBA"/>
</dbReference>
<evidence type="ECO:0000256" key="1">
    <source>
        <dbReference type="ARBA" id="ARBA00005298"/>
    </source>
</evidence>
<feature type="domain" description="Arrestin C-terminal-like" evidence="3">
    <location>
        <begin position="199"/>
        <end position="323"/>
    </location>
</feature>
<organism evidence="4 5">
    <name type="scientific">Dissostichus mawsoni</name>
    <name type="common">Antarctic cod</name>
    <dbReference type="NCBI Taxonomy" id="36200"/>
    <lineage>
        <taxon>Eukaryota</taxon>
        <taxon>Metazoa</taxon>
        <taxon>Chordata</taxon>
        <taxon>Craniata</taxon>
        <taxon>Vertebrata</taxon>
        <taxon>Euteleostomi</taxon>
        <taxon>Actinopterygii</taxon>
        <taxon>Neopterygii</taxon>
        <taxon>Teleostei</taxon>
        <taxon>Neoteleostei</taxon>
        <taxon>Acanthomorphata</taxon>
        <taxon>Eupercaria</taxon>
        <taxon>Perciformes</taxon>
        <taxon>Notothenioidei</taxon>
        <taxon>Nototheniidae</taxon>
        <taxon>Dissostichus</taxon>
    </lineage>
</organism>
<dbReference type="EMBL" id="JAAKFY010000012">
    <property type="protein sequence ID" value="KAF3848811.1"/>
    <property type="molecule type" value="Genomic_DNA"/>
</dbReference>
<gene>
    <name evidence="4" type="ORF">F7725_015308</name>
</gene>
<name>A0A7J5YIK0_DISMA</name>
<dbReference type="InterPro" id="IPR014752">
    <property type="entry name" value="Arrestin-like_C"/>
</dbReference>
<proteinExistence type="inferred from homology"/>
<dbReference type="InterPro" id="IPR050357">
    <property type="entry name" value="Arrestin_domain-protein"/>
</dbReference>
<dbReference type="InterPro" id="IPR011021">
    <property type="entry name" value="Arrestin-like_N"/>
</dbReference>
<comment type="caution">
    <text evidence="4">The sequence shown here is derived from an EMBL/GenBank/DDBJ whole genome shotgun (WGS) entry which is preliminary data.</text>
</comment>
<dbReference type="AlphaFoldDB" id="A0A7J5YIK0"/>
<dbReference type="InterPro" id="IPR011022">
    <property type="entry name" value="Arrestin_C-like"/>
</dbReference>
<dbReference type="GO" id="GO:0005737">
    <property type="term" value="C:cytoplasm"/>
    <property type="evidence" value="ECO:0007669"/>
    <property type="project" value="TreeGrafter"/>
</dbReference>
<protein>
    <recommendedName>
        <fullName evidence="3">Arrestin C-terminal-like domain-containing protein</fullName>
    </recommendedName>
</protein>
<accession>A0A7J5YIK0</accession>
<dbReference type="InterPro" id="IPR014756">
    <property type="entry name" value="Ig_E-set"/>
</dbReference>
<dbReference type="PANTHER" id="PTHR11188:SF176">
    <property type="entry name" value="ARRESTIN DOMAIN-CONTAINING PROTEIN 1"/>
    <property type="match status" value="1"/>
</dbReference>
<dbReference type="Pfam" id="PF00339">
    <property type="entry name" value="Arrestin_N"/>
    <property type="match status" value="1"/>
</dbReference>
<dbReference type="GO" id="GO:0031625">
    <property type="term" value="F:ubiquitin protein ligase binding"/>
    <property type="evidence" value="ECO:0007669"/>
    <property type="project" value="TreeGrafter"/>
</dbReference>
<dbReference type="OrthoDB" id="7785529at2759"/>
<sequence length="451" mass="49117">MGKLQEFDITFTNNKVVYGPGEFISGNVKIRTGHSLQYKGRKLFFNMFMREETCCQRVFHESVKRATQARYQSEHVAIKVYCQGSCGISNKMNEASWALEEQYFNSTLSIADKGTLVAGEHSFPFQFLLPVAAPTSFEGPFGKITYRVRVAIDTPRFSKDYKAQRAFYLLNLLNLNEVSEIEHPSYAVTTKKFSYLLVKTGTLMLKARSDLRGYIPGQVIKLATEIHNKSGKDTGYVLASLIQKVTYKTKRPVVDLRTIAEVEGAGVKAGKHAEWREQIIVPPLPQSALAGCSLIHIDYFIQVSLKSPDAVVTLPIYIGNIAVNLSPSRPMPPTPDHRIAPNAPSAAGVTPSAPPVEELEEGMCAGGVASEELPTKSHSQQDPSGQPVTMSPSAFSQAPGVALPPGLRPDASAPLFCVSTGATIPFFTEGNVTPVPTSCSLILPPEAPTQL</sequence>
<reference evidence="4 5" key="1">
    <citation type="submission" date="2020-03" db="EMBL/GenBank/DDBJ databases">
        <title>Dissostichus mawsoni Genome sequencing and assembly.</title>
        <authorList>
            <person name="Park H."/>
        </authorList>
    </citation>
    <scope>NUCLEOTIDE SEQUENCE [LARGE SCALE GENOMIC DNA]</scope>
    <source>
        <strain evidence="4">DM0001</strain>
        <tissue evidence="4">Muscle</tissue>
    </source>
</reference>
<dbReference type="Pfam" id="PF02752">
    <property type="entry name" value="Arrestin_C"/>
    <property type="match status" value="1"/>
</dbReference>
<dbReference type="GO" id="GO:1990756">
    <property type="term" value="F:ubiquitin-like ligase-substrate adaptor activity"/>
    <property type="evidence" value="ECO:0007669"/>
    <property type="project" value="TreeGrafter"/>
</dbReference>
<evidence type="ECO:0000256" key="2">
    <source>
        <dbReference type="SAM" id="MobiDB-lite"/>
    </source>
</evidence>
<dbReference type="Proteomes" id="UP000518266">
    <property type="component" value="Unassembled WGS sequence"/>
</dbReference>
<keyword evidence="5" id="KW-1185">Reference proteome</keyword>
<dbReference type="SUPFAM" id="SSF81296">
    <property type="entry name" value="E set domains"/>
    <property type="match status" value="2"/>
</dbReference>
<evidence type="ECO:0000313" key="5">
    <source>
        <dbReference type="Proteomes" id="UP000518266"/>
    </source>
</evidence>
<feature type="region of interest" description="Disordered" evidence="2">
    <location>
        <begin position="329"/>
        <end position="354"/>
    </location>
</feature>
<comment type="similarity">
    <text evidence="1">Belongs to the arrestin family.</text>
</comment>